<dbReference type="InterPro" id="IPR050324">
    <property type="entry name" value="CDP-alcohol_PTase-I"/>
</dbReference>
<dbReference type="GO" id="GO:0016020">
    <property type="term" value="C:membrane"/>
    <property type="evidence" value="ECO:0007669"/>
    <property type="project" value="UniProtKB-SubCell"/>
</dbReference>
<evidence type="ECO:0000256" key="5">
    <source>
        <dbReference type="ARBA" id="ARBA00022989"/>
    </source>
</evidence>
<keyword evidence="5 10" id="KW-1133">Transmembrane helix</keyword>
<evidence type="ECO:0000256" key="4">
    <source>
        <dbReference type="ARBA" id="ARBA00022692"/>
    </source>
</evidence>
<feature type="transmembrane region" description="Helical" evidence="10">
    <location>
        <begin position="195"/>
        <end position="211"/>
    </location>
</feature>
<dbReference type="InterPro" id="IPR043130">
    <property type="entry name" value="CDP-OH_PTrfase_TM_dom"/>
</dbReference>
<feature type="transmembrane region" description="Helical" evidence="10">
    <location>
        <begin position="129"/>
        <end position="152"/>
    </location>
</feature>
<dbReference type="AlphaFoldDB" id="A0A937LGC4"/>
<evidence type="ECO:0000256" key="10">
    <source>
        <dbReference type="SAM" id="Phobius"/>
    </source>
</evidence>
<dbReference type="Proteomes" id="UP000744438">
    <property type="component" value="Unassembled WGS sequence"/>
</dbReference>
<feature type="transmembrane region" description="Helical" evidence="10">
    <location>
        <begin position="95"/>
        <end position="117"/>
    </location>
</feature>
<evidence type="ECO:0000256" key="9">
    <source>
        <dbReference type="ARBA" id="ARBA00023264"/>
    </source>
</evidence>
<dbReference type="Gene3D" id="1.20.120.1760">
    <property type="match status" value="1"/>
</dbReference>
<feature type="transmembrane region" description="Helical" evidence="10">
    <location>
        <begin position="12"/>
        <end position="30"/>
    </location>
</feature>
<comment type="subcellular location">
    <subcellularLocation>
        <location evidence="1">Membrane</location>
        <topology evidence="1">Multi-pass membrane protein</topology>
    </subcellularLocation>
</comment>
<proteinExistence type="inferred from homology"/>
<evidence type="ECO:0000256" key="8">
    <source>
        <dbReference type="ARBA" id="ARBA00023209"/>
    </source>
</evidence>
<dbReference type="PANTHER" id="PTHR14269:SF61">
    <property type="entry name" value="CDP-DIACYLGLYCEROL--SERINE O-PHOSPHATIDYLTRANSFERASE"/>
    <property type="match status" value="1"/>
</dbReference>
<sequence length="250" mass="27664">MSERSIKNFIPNLITLTGLCFGLSSIRFAVLEDFKAAVVCILIAAICDVLDGLFSRLLKTQSDLGAELDSLADFLSFGVAPGILVYFGILEELAIWGYLAVTAFIVFACLRLAIFNLNLPPTEDAQKQGYFLGVPTPSGAGLILLPLIHSFLGFNWGIDNPEVVAIYTSLVGLLMVSKIPTFSFKELNISVNRKFFLRFFVGFVVLVLLMINFLWQFLSVVGILYIVGIPAAFFIFRRNRLKKSSDNLTN</sequence>
<evidence type="ECO:0000313" key="12">
    <source>
        <dbReference type="Proteomes" id="UP000744438"/>
    </source>
</evidence>
<name>A0A937LGC4_9GAMM</name>
<keyword evidence="3" id="KW-0444">Lipid biosynthesis</keyword>
<dbReference type="GO" id="GO:0016780">
    <property type="term" value="F:phosphotransferase activity, for other substituted phosphate groups"/>
    <property type="evidence" value="ECO:0007669"/>
    <property type="project" value="InterPro"/>
</dbReference>
<feature type="transmembrane region" description="Helical" evidence="10">
    <location>
        <begin position="36"/>
        <end position="58"/>
    </location>
</feature>
<dbReference type="GO" id="GO:0008654">
    <property type="term" value="P:phospholipid biosynthetic process"/>
    <property type="evidence" value="ECO:0007669"/>
    <property type="project" value="UniProtKB-KW"/>
</dbReference>
<evidence type="ECO:0000256" key="2">
    <source>
        <dbReference type="ARBA" id="ARBA00010441"/>
    </source>
</evidence>
<feature type="transmembrane region" description="Helical" evidence="10">
    <location>
        <begin position="217"/>
        <end position="236"/>
    </location>
</feature>
<accession>A0A937LGC4</accession>
<dbReference type="InterPro" id="IPR000462">
    <property type="entry name" value="CDP-OH_P_trans"/>
</dbReference>
<feature type="transmembrane region" description="Helical" evidence="10">
    <location>
        <begin position="70"/>
        <end position="89"/>
    </location>
</feature>
<keyword evidence="9" id="KW-1208">Phospholipid metabolism</keyword>
<dbReference type="EMBL" id="JADHQC010000002">
    <property type="protein sequence ID" value="MBL6811430.1"/>
    <property type="molecule type" value="Genomic_DNA"/>
</dbReference>
<keyword evidence="6" id="KW-0443">Lipid metabolism</keyword>
<reference evidence="11" key="1">
    <citation type="submission" date="2020-10" db="EMBL/GenBank/DDBJ databases">
        <title>Microbiome of the Black Sea water column analyzed by genome centric metagenomics.</title>
        <authorList>
            <person name="Cabello-Yeves P.J."/>
            <person name="Callieri C."/>
            <person name="Picazo A."/>
            <person name="Mehrshad M."/>
            <person name="Haro-Moreno J.M."/>
            <person name="Roda-Garcia J."/>
            <person name="Dzembekova N."/>
            <person name="Slabakova V."/>
            <person name="Slabakova N."/>
            <person name="Moncheva S."/>
            <person name="Rodriguez-Valera F."/>
        </authorList>
    </citation>
    <scope>NUCLEOTIDE SEQUENCE</scope>
    <source>
        <strain evidence="11">BS307-5m-G49</strain>
    </source>
</reference>
<feature type="transmembrane region" description="Helical" evidence="10">
    <location>
        <begin position="164"/>
        <end position="183"/>
    </location>
</feature>
<comment type="similarity">
    <text evidence="2">Belongs to the CDP-alcohol phosphatidyltransferase class-I family.</text>
</comment>
<keyword evidence="7 10" id="KW-0472">Membrane</keyword>
<evidence type="ECO:0000256" key="1">
    <source>
        <dbReference type="ARBA" id="ARBA00004141"/>
    </source>
</evidence>
<evidence type="ECO:0000256" key="7">
    <source>
        <dbReference type="ARBA" id="ARBA00023136"/>
    </source>
</evidence>
<evidence type="ECO:0000256" key="6">
    <source>
        <dbReference type="ARBA" id="ARBA00023098"/>
    </source>
</evidence>
<dbReference type="PANTHER" id="PTHR14269">
    <property type="entry name" value="CDP-DIACYLGLYCEROL--GLYCEROL-3-PHOSPHATE 3-PHOSPHATIDYLTRANSFERASE-RELATED"/>
    <property type="match status" value="1"/>
</dbReference>
<comment type="caution">
    <text evidence="11">The sequence shown here is derived from an EMBL/GenBank/DDBJ whole genome shotgun (WGS) entry which is preliminary data.</text>
</comment>
<protein>
    <submittedName>
        <fullName evidence="11">Phosphatidylcholine/phosphatidylserine synthase</fullName>
    </submittedName>
</protein>
<keyword evidence="4 10" id="KW-0812">Transmembrane</keyword>
<organism evidence="11 12">
    <name type="scientific">SAR86 cluster bacterium</name>
    <dbReference type="NCBI Taxonomy" id="2030880"/>
    <lineage>
        <taxon>Bacteria</taxon>
        <taxon>Pseudomonadati</taxon>
        <taxon>Pseudomonadota</taxon>
        <taxon>Gammaproteobacteria</taxon>
        <taxon>SAR86 cluster</taxon>
    </lineage>
</organism>
<gene>
    <name evidence="11" type="ORF">ISQ63_00945</name>
</gene>
<keyword evidence="8" id="KW-0594">Phospholipid biosynthesis</keyword>
<evidence type="ECO:0000313" key="11">
    <source>
        <dbReference type="EMBL" id="MBL6811430.1"/>
    </source>
</evidence>
<dbReference type="Pfam" id="PF01066">
    <property type="entry name" value="CDP-OH_P_transf"/>
    <property type="match status" value="1"/>
</dbReference>
<evidence type="ECO:0000256" key="3">
    <source>
        <dbReference type="ARBA" id="ARBA00022516"/>
    </source>
</evidence>